<dbReference type="SMART" id="SM00226">
    <property type="entry name" value="LMWPc"/>
    <property type="match status" value="1"/>
</dbReference>
<evidence type="ECO:0000256" key="1">
    <source>
        <dbReference type="ARBA" id="ARBA00011063"/>
    </source>
</evidence>
<reference evidence="7" key="1">
    <citation type="journal article" date="2019" name="Int. J. Syst. Evol. Microbiol.">
        <title>The Global Catalogue of Microorganisms (GCM) 10K type strain sequencing project: providing services to taxonomists for standard genome sequencing and annotation.</title>
        <authorList>
            <consortium name="The Broad Institute Genomics Platform"/>
            <consortium name="The Broad Institute Genome Sequencing Center for Infectious Disease"/>
            <person name="Wu L."/>
            <person name="Ma J."/>
        </authorList>
    </citation>
    <scope>NUCLEOTIDE SEQUENCE [LARGE SCALE GENOMIC DNA]</scope>
    <source>
        <strain evidence="7">NBRC 108723</strain>
    </source>
</reference>
<dbReference type="RefSeq" id="WP_284191494.1">
    <property type="nucleotide sequence ID" value="NZ_BSPW01000024.1"/>
</dbReference>
<sequence>MGKKLLVVCMGNICRSPTGEAILRTKAAQMGIEIEVDSAGTIGFHQGNPPDPRSRAVGERRGYSFTGIVSRKVVEQDFAYFDLILAADRDNLADLKAQCPPEYQDKLTLFLSYGDSEQDEIPDPYYGGDKGFERVVDLIEQASETLLKTL</sequence>
<dbReference type="InterPro" id="IPR023485">
    <property type="entry name" value="Ptyr_pPase"/>
</dbReference>
<dbReference type="PANTHER" id="PTHR11717:SF7">
    <property type="entry name" value="LOW MOLECULAR WEIGHT PHOSPHOTYROSINE PROTEIN PHOSPHATASE"/>
    <property type="match status" value="1"/>
</dbReference>
<comment type="caution">
    <text evidence="6">The sequence shown here is derived from an EMBL/GenBank/DDBJ whole genome shotgun (WGS) entry which is preliminary data.</text>
</comment>
<evidence type="ECO:0000256" key="2">
    <source>
        <dbReference type="ARBA" id="ARBA00013064"/>
    </source>
</evidence>
<evidence type="ECO:0000256" key="3">
    <source>
        <dbReference type="ARBA" id="ARBA00022801"/>
    </source>
</evidence>
<protein>
    <recommendedName>
        <fullName evidence="2">protein-tyrosine-phosphatase</fullName>
        <ecNumber evidence="2">3.1.3.48</ecNumber>
    </recommendedName>
</protein>
<evidence type="ECO:0000313" key="7">
    <source>
        <dbReference type="Proteomes" id="UP001157138"/>
    </source>
</evidence>
<evidence type="ECO:0000259" key="5">
    <source>
        <dbReference type="SMART" id="SM00226"/>
    </source>
</evidence>
<dbReference type="EMBL" id="BSPW01000024">
    <property type="protein sequence ID" value="GLT17591.1"/>
    <property type="molecule type" value="Genomic_DNA"/>
</dbReference>
<feature type="domain" description="Phosphotyrosine protein phosphatase I" evidence="5">
    <location>
        <begin position="3"/>
        <end position="149"/>
    </location>
</feature>
<dbReference type="InterPro" id="IPR017867">
    <property type="entry name" value="Tyr_phospatase_low_mol_wt"/>
</dbReference>
<dbReference type="PRINTS" id="PR00719">
    <property type="entry name" value="LMWPTPASE"/>
</dbReference>
<dbReference type="SUPFAM" id="SSF52788">
    <property type="entry name" value="Phosphotyrosine protein phosphatases I"/>
    <property type="match status" value="1"/>
</dbReference>
<organism evidence="6 7">
    <name type="scientific">Vibrio zhanjiangensis</name>
    <dbReference type="NCBI Taxonomy" id="1046128"/>
    <lineage>
        <taxon>Bacteria</taxon>
        <taxon>Pseudomonadati</taxon>
        <taxon>Pseudomonadota</taxon>
        <taxon>Gammaproteobacteria</taxon>
        <taxon>Vibrionales</taxon>
        <taxon>Vibrionaceae</taxon>
        <taxon>Vibrio</taxon>
    </lineage>
</organism>
<accession>A0ABQ6EY04</accession>
<evidence type="ECO:0000313" key="6">
    <source>
        <dbReference type="EMBL" id="GLT17591.1"/>
    </source>
</evidence>
<keyword evidence="7" id="KW-1185">Reference proteome</keyword>
<comment type="similarity">
    <text evidence="1">Belongs to the low molecular weight phosphotyrosine protein phosphatase family.</text>
</comment>
<dbReference type="PANTHER" id="PTHR11717">
    <property type="entry name" value="LOW MOLECULAR WEIGHT PROTEIN TYROSINE PHOSPHATASE"/>
    <property type="match status" value="1"/>
</dbReference>
<dbReference type="InterPro" id="IPR050438">
    <property type="entry name" value="LMW_PTPase"/>
</dbReference>
<name>A0ABQ6EY04_9VIBR</name>
<dbReference type="Pfam" id="PF01451">
    <property type="entry name" value="LMWPc"/>
    <property type="match status" value="1"/>
</dbReference>
<dbReference type="EC" id="3.1.3.48" evidence="2"/>
<gene>
    <name evidence="6" type="ORF">GCM10007938_13690</name>
</gene>
<evidence type="ECO:0000256" key="4">
    <source>
        <dbReference type="ARBA" id="ARBA00022912"/>
    </source>
</evidence>
<proteinExistence type="inferred from homology"/>
<keyword evidence="3" id="KW-0378">Hydrolase</keyword>
<dbReference type="Gene3D" id="3.40.50.2300">
    <property type="match status" value="1"/>
</dbReference>
<dbReference type="CDD" id="cd16343">
    <property type="entry name" value="LMWPTP"/>
    <property type="match status" value="1"/>
</dbReference>
<keyword evidence="4" id="KW-0904">Protein phosphatase</keyword>
<dbReference type="InterPro" id="IPR036196">
    <property type="entry name" value="Ptyr_pPase_sf"/>
</dbReference>
<dbReference type="Proteomes" id="UP001157138">
    <property type="component" value="Unassembled WGS sequence"/>
</dbReference>